<protein>
    <submittedName>
        <fullName evidence="2">DUF3844 domain-containing protein</fullName>
    </submittedName>
</protein>
<reference evidence="2" key="1">
    <citation type="submission" date="2020-05" db="EMBL/GenBank/DDBJ databases">
        <title>Mycena genomes resolve the evolution of fungal bioluminescence.</title>
        <authorList>
            <person name="Tsai I.J."/>
        </authorList>
    </citation>
    <scope>NUCLEOTIDE SEQUENCE</scope>
    <source>
        <strain evidence="2">171206Taipei</strain>
    </source>
</reference>
<proteinExistence type="predicted"/>
<organism evidence="2 3">
    <name type="scientific">Mycena indigotica</name>
    <dbReference type="NCBI Taxonomy" id="2126181"/>
    <lineage>
        <taxon>Eukaryota</taxon>
        <taxon>Fungi</taxon>
        <taxon>Dikarya</taxon>
        <taxon>Basidiomycota</taxon>
        <taxon>Agaricomycotina</taxon>
        <taxon>Agaricomycetes</taxon>
        <taxon>Agaricomycetidae</taxon>
        <taxon>Agaricales</taxon>
        <taxon>Marasmiineae</taxon>
        <taxon>Mycenaceae</taxon>
        <taxon>Mycena</taxon>
    </lineage>
</organism>
<keyword evidence="3" id="KW-1185">Reference proteome</keyword>
<evidence type="ECO:0000313" key="2">
    <source>
        <dbReference type="EMBL" id="KAF7315944.1"/>
    </source>
</evidence>
<dbReference type="Proteomes" id="UP000636479">
    <property type="component" value="Unassembled WGS sequence"/>
</dbReference>
<sequence length="412" mass="45003">MSFFLPSYTNRSAPPSYTPTPSENEHILGQAALSRESNGGTFVRSDPNARLTIMLDGQKEDSINRPILGRGSAVTGTVFVGSPESIVAVNLKVEGLMEALSVSLGYQATKVVNDILSLFSKTGAPCPSSIPFSYRFPAMFGPFQNSYQLPPSCNISFRDGGFLKCVYSLTVVAVYRSVSFLMKERSVHIELNYRQRTRPSRPRISDPTLFATIKVCPEEWLQLPVELTVGAGDTRQPSDLHCDLFVPSIGVFALVEAIPFHIQLSGPLGVLRSFLLLSPRADNGHVDTVRQPIRVYLLRQTTLSTPEKGAIKVNATLYEAALRPLPPPHSSATFDSQHRQLDSASLNWEGELHVQNADLPSFDAGTVNVAYLIAVEITPPRNITSATINRARYGVPVKLTTDTWAGSAESPD</sequence>
<gene>
    <name evidence="2" type="ORF">MIND_00111200</name>
</gene>
<comment type="caution">
    <text evidence="2">The sequence shown here is derived from an EMBL/GenBank/DDBJ whole genome shotgun (WGS) entry which is preliminary data.</text>
</comment>
<evidence type="ECO:0000313" key="3">
    <source>
        <dbReference type="Proteomes" id="UP000636479"/>
    </source>
</evidence>
<dbReference type="AlphaFoldDB" id="A0A8H6WEQ5"/>
<dbReference type="RefSeq" id="XP_037225967.1">
    <property type="nucleotide sequence ID" value="XM_037358057.1"/>
</dbReference>
<dbReference type="OrthoDB" id="3252135at2759"/>
<feature type="region of interest" description="Disordered" evidence="1">
    <location>
        <begin position="1"/>
        <end position="23"/>
    </location>
</feature>
<dbReference type="EMBL" id="JACAZF010000001">
    <property type="protein sequence ID" value="KAF7315944.1"/>
    <property type="molecule type" value="Genomic_DNA"/>
</dbReference>
<name>A0A8H6WEQ5_9AGAR</name>
<dbReference type="GeneID" id="59340573"/>
<evidence type="ECO:0000256" key="1">
    <source>
        <dbReference type="SAM" id="MobiDB-lite"/>
    </source>
</evidence>
<feature type="compositionally biased region" description="Polar residues" evidence="1">
    <location>
        <begin position="7"/>
        <end position="22"/>
    </location>
</feature>
<accession>A0A8H6WEQ5</accession>